<evidence type="ECO:0000313" key="2">
    <source>
        <dbReference type="Proteomes" id="UP000011201"/>
    </source>
</evidence>
<sequence length="78" mass="8892">MSGSVKRRNSFLTALRAQTQTKENFESVAKQRFQNFLVVRLIDNCCNLDINSKRGLPRSARQPSFGVVDGSYRFIGEH</sequence>
<protein>
    <submittedName>
        <fullName evidence="1">Uncharacterized protein</fullName>
    </submittedName>
</protein>
<name>L8N5D9_9CYAN</name>
<dbReference type="Proteomes" id="UP000011201">
    <property type="component" value="Unassembled WGS sequence"/>
</dbReference>
<keyword evidence="2" id="KW-1185">Reference proteome</keyword>
<dbReference type="AlphaFoldDB" id="L8N5D9"/>
<dbReference type="PATRIC" id="fig|927668.3.peg.1107"/>
<evidence type="ECO:0000313" key="1">
    <source>
        <dbReference type="EMBL" id="ELS33910.1"/>
    </source>
</evidence>
<proteinExistence type="predicted"/>
<organism evidence="1 2">
    <name type="scientific">Pseudanabaena biceps PCC 7429</name>
    <dbReference type="NCBI Taxonomy" id="927668"/>
    <lineage>
        <taxon>Bacteria</taxon>
        <taxon>Bacillati</taxon>
        <taxon>Cyanobacteriota</taxon>
        <taxon>Cyanophyceae</taxon>
        <taxon>Pseudanabaenales</taxon>
        <taxon>Pseudanabaenaceae</taxon>
        <taxon>Pseudanabaena</taxon>
    </lineage>
</organism>
<accession>L8N5D9</accession>
<dbReference type="EMBL" id="ALWB01000025">
    <property type="protein sequence ID" value="ELS33910.1"/>
    <property type="molecule type" value="Genomic_DNA"/>
</dbReference>
<gene>
    <name evidence="1" type="ORF">Pse7429DRAFT_0986</name>
</gene>
<comment type="caution">
    <text evidence="1">The sequence shown here is derived from an EMBL/GenBank/DDBJ whole genome shotgun (WGS) entry which is preliminary data.</text>
</comment>
<reference evidence="1 2" key="1">
    <citation type="journal article" date="2013" name="Proc. Natl. Acad. Sci. U.S.A.">
        <title>Improving the coverage of the cyanobacterial phylum using diversity-driven genome sequencing.</title>
        <authorList>
            <person name="Shih P.M."/>
            <person name="Wu D."/>
            <person name="Latifi A."/>
            <person name="Axen S.D."/>
            <person name="Fewer D.P."/>
            <person name="Talla E."/>
            <person name="Calteau A."/>
            <person name="Cai F."/>
            <person name="Tandeau de Marsac N."/>
            <person name="Rippka R."/>
            <person name="Herdman M."/>
            <person name="Sivonen K."/>
            <person name="Coursin T."/>
            <person name="Laurent T."/>
            <person name="Goodwin L."/>
            <person name="Nolan M."/>
            <person name="Davenport K.W."/>
            <person name="Han C.S."/>
            <person name="Rubin E.M."/>
            <person name="Eisen J.A."/>
            <person name="Woyke T."/>
            <person name="Gugger M."/>
            <person name="Kerfeld C.A."/>
        </authorList>
    </citation>
    <scope>NUCLEOTIDE SEQUENCE [LARGE SCALE GENOMIC DNA]</scope>
    <source>
        <strain evidence="1 2">PCC 7429</strain>
    </source>
</reference>